<evidence type="ECO:0000256" key="2">
    <source>
        <dbReference type="ARBA" id="ARBA00023125"/>
    </source>
</evidence>
<name>A0A4U1BV12_9GAMM</name>
<evidence type="ECO:0000256" key="3">
    <source>
        <dbReference type="ARBA" id="ARBA00023163"/>
    </source>
</evidence>
<dbReference type="InterPro" id="IPR018060">
    <property type="entry name" value="HTH_AraC"/>
</dbReference>
<feature type="domain" description="HTH araC/xylS-type" evidence="4">
    <location>
        <begin position="133"/>
        <end position="231"/>
    </location>
</feature>
<proteinExistence type="predicted"/>
<dbReference type="InterPro" id="IPR009057">
    <property type="entry name" value="Homeodomain-like_sf"/>
</dbReference>
<reference evidence="5 6" key="1">
    <citation type="submission" date="2019-04" db="EMBL/GenBank/DDBJ databases">
        <authorList>
            <person name="Hwang J.C."/>
        </authorList>
    </citation>
    <scope>NUCLEOTIDE SEQUENCE [LARGE SCALE GENOMIC DNA]</scope>
    <source>
        <strain evidence="5 6">IMCC35002</strain>
    </source>
</reference>
<dbReference type="EMBL" id="SWCJ01000001">
    <property type="protein sequence ID" value="TKB58431.1"/>
    <property type="molecule type" value="Genomic_DNA"/>
</dbReference>
<comment type="caution">
    <text evidence="5">The sequence shown here is derived from an EMBL/GenBank/DDBJ whole genome shotgun (WGS) entry which is preliminary data.</text>
</comment>
<keyword evidence="3" id="KW-0804">Transcription</keyword>
<dbReference type="SUPFAM" id="SSF46689">
    <property type="entry name" value="Homeodomain-like"/>
    <property type="match status" value="2"/>
</dbReference>
<accession>A0A4U1BV12</accession>
<keyword evidence="1" id="KW-0805">Transcription regulation</keyword>
<dbReference type="InterPro" id="IPR020449">
    <property type="entry name" value="Tscrpt_reg_AraC-type_HTH"/>
</dbReference>
<dbReference type="Gene3D" id="1.10.10.60">
    <property type="entry name" value="Homeodomain-like"/>
    <property type="match status" value="2"/>
</dbReference>
<dbReference type="SMART" id="SM00342">
    <property type="entry name" value="HTH_ARAC"/>
    <property type="match status" value="1"/>
</dbReference>
<protein>
    <submittedName>
        <fullName evidence="5">Helix-turn-helix transcriptional regulator</fullName>
    </submittedName>
</protein>
<dbReference type="PANTHER" id="PTHR43280:SF2">
    <property type="entry name" value="HTH-TYPE TRANSCRIPTIONAL REGULATOR EXSA"/>
    <property type="match status" value="1"/>
</dbReference>
<sequence>MNQAELPVAFLRHFEDQPPVKLIGKLGDAAVLQCRAPEPHEAMSSACIVIFKNQDEQEIKAIELLMAQQPRRKFIVLFPNLSVPNLKWCLDHRVEQGYMAPPPAIDLVDIKCRLNPNYQPIGHQQRHTHEKLRQTLELIEQRFGTPLSLQQLAHEVSISDSRLCHLFNQYLGIKFSNYLLCRRLEAAPDLLRDDGLSVAAIAYRLNFSTPSHFCRSFKQHLGLTPTEYRQLKKSESHSKVYHQYLKCRQPEPRTLICESG</sequence>
<gene>
    <name evidence="5" type="ORF">FCL42_01405</name>
</gene>
<keyword evidence="6" id="KW-1185">Reference proteome</keyword>
<dbReference type="PRINTS" id="PR00032">
    <property type="entry name" value="HTHARAC"/>
</dbReference>
<dbReference type="PROSITE" id="PS01124">
    <property type="entry name" value="HTH_ARAC_FAMILY_2"/>
    <property type="match status" value="1"/>
</dbReference>
<evidence type="ECO:0000256" key="1">
    <source>
        <dbReference type="ARBA" id="ARBA00023015"/>
    </source>
</evidence>
<organism evidence="5 6">
    <name type="scientific">Ferrimonas aestuarii</name>
    <dbReference type="NCBI Taxonomy" id="2569539"/>
    <lineage>
        <taxon>Bacteria</taxon>
        <taxon>Pseudomonadati</taxon>
        <taxon>Pseudomonadota</taxon>
        <taxon>Gammaproteobacteria</taxon>
        <taxon>Alteromonadales</taxon>
        <taxon>Ferrimonadaceae</taxon>
        <taxon>Ferrimonas</taxon>
    </lineage>
</organism>
<evidence type="ECO:0000259" key="4">
    <source>
        <dbReference type="PROSITE" id="PS01124"/>
    </source>
</evidence>
<dbReference type="GO" id="GO:0003700">
    <property type="term" value="F:DNA-binding transcription factor activity"/>
    <property type="evidence" value="ECO:0007669"/>
    <property type="project" value="InterPro"/>
</dbReference>
<dbReference type="AlphaFoldDB" id="A0A4U1BV12"/>
<dbReference type="RefSeq" id="WP_136861579.1">
    <property type="nucleotide sequence ID" value="NZ_SWCJ01000001.1"/>
</dbReference>
<evidence type="ECO:0000313" key="5">
    <source>
        <dbReference type="EMBL" id="TKB58431.1"/>
    </source>
</evidence>
<keyword evidence="2" id="KW-0238">DNA-binding</keyword>
<dbReference type="OrthoDB" id="282744at2"/>
<evidence type="ECO:0000313" key="6">
    <source>
        <dbReference type="Proteomes" id="UP000305675"/>
    </source>
</evidence>
<dbReference type="PANTHER" id="PTHR43280">
    <property type="entry name" value="ARAC-FAMILY TRANSCRIPTIONAL REGULATOR"/>
    <property type="match status" value="1"/>
</dbReference>
<dbReference type="Pfam" id="PF12833">
    <property type="entry name" value="HTH_18"/>
    <property type="match status" value="1"/>
</dbReference>
<dbReference type="Proteomes" id="UP000305675">
    <property type="component" value="Unassembled WGS sequence"/>
</dbReference>
<dbReference type="GO" id="GO:0043565">
    <property type="term" value="F:sequence-specific DNA binding"/>
    <property type="evidence" value="ECO:0007669"/>
    <property type="project" value="InterPro"/>
</dbReference>